<evidence type="ECO:0000313" key="1">
    <source>
        <dbReference type="EMBL" id="VDM71253.1"/>
    </source>
</evidence>
<dbReference type="EMBL" id="UYYB01019546">
    <property type="protein sequence ID" value="VDM71253.1"/>
    <property type="molecule type" value="Genomic_DNA"/>
</dbReference>
<keyword evidence="2" id="KW-1185">Reference proteome</keyword>
<gene>
    <name evidence="1" type="ORF">SVUK_LOCUS6251</name>
</gene>
<name>A0A3P7ITR2_STRVU</name>
<dbReference type="PANTHER" id="PTHR10229:SF0">
    <property type="entry name" value="GTP-BINDING PROTEIN 6-RELATED"/>
    <property type="match status" value="1"/>
</dbReference>
<organism evidence="1 2">
    <name type="scientific">Strongylus vulgaris</name>
    <name type="common">Blood worm</name>
    <dbReference type="NCBI Taxonomy" id="40348"/>
    <lineage>
        <taxon>Eukaryota</taxon>
        <taxon>Metazoa</taxon>
        <taxon>Ecdysozoa</taxon>
        <taxon>Nematoda</taxon>
        <taxon>Chromadorea</taxon>
        <taxon>Rhabditida</taxon>
        <taxon>Rhabditina</taxon>
        <taxon>Rhabditomorpha</taxon>
        <taxon>Strongyloidea</taxon>
        <taxon>Strongylidae</taxon>
        <taxon>Strongylus</taxon>
    </lineage>
</organism>
<dbReference type="AlphaFoldDB" id="A0A3P7ITR2"/>
<dbReference type="GO" id="GO:0005525">
    <property type="term" value="F:GTP binding"/>
    <property type="evidence" value="ECO:0007669"/>
    <property type="project" value="InterPro"/>
</dbReference>
<reference evidence="1 2" key="1">
    <citation type="submission" date="2018-11" db="EMBL/GenBank/DDBJ databases">
        <authorList>
            <consortium name="Pathogen Informatics"/>
        </authorList>
    </citation>
    <scope>NUCLEOTIDE SEQUENCE [LARGE SCALE GENOMIC DNA]</scope>
</reference>
<dbReference type="GO" id="GO:0005737">
    <property type="term" value="C:cytoplasm"/>
    <property type="evidence" value="ECO:0007669"/>
    <property type="project" value="TreeGrafter"/>
</dbReference>
<protein>
    <submittedName>
        <fullName evidence="1">Uncharacterized protein</fullName>
    </submittedName>
</protein>
<evidence type="ECO:0000313" key="2">
    <source>
        <dbReference type="Proteomes" id="UP000270094"/>
    </source>
</evidence>
<sequence length="155" mass="18193">MGVDYNTKRKAVWGRGQIETLVRKKMQSRVTALMVNVDMLSPQELFKIFHVPIYDRYNIVLSIFKHYAKTQEARLQIQLAEIPYIRSRLHHLNKYRTDPTTLHVERQSERASVDEFEVLRLREQSLRKKLQQVVEKNVDKAAEETRDAAMVAVVG</sequence>
<dbReference type="InterPro" id="IPR042108">
    <property type="entry name" value="GTPase_HflX_N_sf"/>
</dbReference>
<dbReference type="Proteomes" id="UP000270094">
    <property type="component" value="Unassembled WGS sequence"/>
</dbReference>
<dbReference type="InterPro" id="IPR016496">
    <property type="entry name" value="GTPase_HflX"/>
</dbReference>
<dbReference type="GO" id="GO:0043022">
    <property type="term" value="F:ribosome binding"/>
    <property type="evidence" value="ECO:0007669"/>
    <property type="project" value="TreeGrafter"/>
</dbReference>
<dbReference type="PANTHER" id="PTHR10229">
    <property type="entry name" value="GTP-BINDING PROTEIN HFLX"/>
    <property type="match status" value="1"/>
</dbReference>
<proteinExistence type="predicted"/>
<dbReference type="Gene3D" id="3.40.50.11060">
    <property type="entry name" value="GTPase HflX, N-terminal domain"/>
    <property type="match status" value="1"/>
</dbReference>
<accession>A0A3P7ITR2</accession>
<dbReference type="OrthoDB" id="10268034at2759"/>